<protein>
    <submittedName>
        <fullName evidence="9">Uncharacterized protein</fullName>
    </submittedName>
</protein>
<dbReference type="InterPro" id="IPR001650">
    <property type="entry name" value="Helicase_C-like"/>
</dbReference>
<keyword evidence="1" id="KW-0547">Nucleotide-binding</keyword>
<feature type="domain" description="Helicase C-terminal" evidence="8">
    <location>
        <begin position="673"/>
        <end position="834"/>
    </location>
</feature>
<evidence type="ECO:0000313" key="10">
    <source>
        <dbReference type="EMBL" id="CAF3679692.1"/>
    </source>
</evidence>
<dbReference type="PROSITE" id="PS51194">
    <property type="entry name" value="HELICASE_CTER"/>
    <property type="match status" value="1"/>
</dbReference>
<dbReference type="GO" id="GO:0003950">
    <property type="term" value="F:NAD+ poly-ADP-ribosyltransferase activity"/>
    <property type="evidence" value="ECO:0007669"/>
    <property type="project" value="InterPro"/>
</dbReference>
<dbReference type="InterPro" id="IPR012317">
    <property type="entry name" value="Poly(ADP-ribose)pol_cat_dom"/>
</dbReference>
<evidence type="ECO:0000313" key="9">
    <source>
        <dbReference type="EMBL" id="CAF0896407.1"/>
    </source>
</evidence>
<dbReference type="Proteomes" id="UP000663829">
    <property type="component" value="Unassembled WGS sequence"/>
</dbReference>
<evidence type="ECO:0000256" key="4">
    <source>
        <dbReference type="ARBA" id="ARBA00022840"/>
    </source>
</evidence>
<organism evidence="9 11">
    <name type="scientific">Didymodactylos carnosus</name>
    <dbReference type="NCBI Taxonomy" id="1234261"/>
    <lineage>
        <taxon>Eukaryota</taxon>
        <taxon>Metazoa</taxon>
        <taxon>Spiralia</taxon>
        <taxon>Gnathifera</taxon>
        <taxon>Rotifera</taxon>
        <taxon>Eurotatoria</taxon>
        <taxon>Bdelloidea</taxon>
        <taxon>Philodinida</taxon>
        <taxon>Philodinidae</taxon>
        <taxon>Didymodactylos</taxon>
    </lineage>
</organism>
<dbReference type="OrthoDB" id="42344at2759"/>
<dbReference type="InterPro" id="IPR027417">
    <property type="entry name" value="P-loop_NTPase"/>
</dbReference>
<dbReference type="GO" id="GO:0003723">
    <property type="term" value="F:RNA binding"/>
    <property type="evidence" value="ECO:0007669"/>
    <property type="project" value="TreeGrafter"/>
</dbReference>
<sequence>MPASISTTPNSTALPTTYSTGVNLPHVNNLPATTSPKSAASSATTVSPRPHVMNQPAEPDAEEDNDNDDDSDTISVLDTSDTFSVSSLELKEETKLVPVASAEATQEFQQKFDQDQKKRNEEIKAEQTKLQQEVEAEKKRRVQEDQQQQQRLDLLVNQQKEAEVQKQIAEMEQARKKSEASLKEATDRLKKLEQQLASKDENDRKLKDLAKRVKTIEYRQIDRALIKDYLAGKVPQITAFLNTIEQVDEYFRDRIPRLDTMEDYAGNWKLVLSGFQKHHDAFSALLLRLQKLVRATQSAKEYYRRHLRRQKSEITGGLRKAVKGQKQISVRTWQHYRTIFMQLVKQKIEDYGTAFDQLINQKQKSSWIDNAINGEPVPRLLAAVKQETDNYVSKKPFLKEVNELKHQTFETYIDKEILVQQVKFEKIPSTLSTQVMNEFIARVKQDFKTTAQQNDKIEEQFKPIPKLLKRMQLYYRCFLLQLPLYESAKDLLRKIEKNTVVTIATSTGSVIVTQPRRLPCNTICDRVNETMIANRQSEQALAGWAVSGAEKNVNAPILYLTDGLLKERLQYDENLINNQTKFDKSLVFFIDEVHERSINIDLCLALFARLLTQKPHLRNKIKLIISSATLDTSVPDLFRKIQPKIEFTEFVMPQMGLLYPVNKVDAKDKNLLKVVQELYKKKSRHDQILVFVSSVTEVHQSVRLLTELSKGAIVAYPLVQSQAASDQQNFIEVGSVFISTTVAETSLTFPGLKYVIDTGMINVPVYDVEKKQTILKEIRAAESTIKQRLGRLGRTKPGEYYSLYDFKVEDKRYPTPQICQSDLTNLEFSLRKSPLKNGLSYLKTFLPNPPDEKRIQAAMNELKLLLGSERSILTPQYQLSSVGVDLSKLPDFGSLAMAKAVLSALQQYNCGRDLIVLSSILGILNTSAILKQIPPNLKSADGDFMSLLNVMDTVLQFKQSVPAKQFSLDKICKSKGLTSIQHYLRQAVRRYSSLEQSFNLSDIYKEKAQVKSGDWSLIAKALLNGFSENVFVSMKELQGKLHLFVRYHQQSATNTDMDLAVLDLQSTLVRPMTQAPVSLVLARDIRFSSSIRATAVLSFLGELKSEWIEKQMVRQFTLNDAELAKLNADGIVQAVKNIFSNINITTANNTIKIQGSSGAVLDAELDIRKQLVVEHKFRLKNEYPKQSASYQNLKRNLESVSKMATRIFNPMIWRWERQEQVKITIDGSSTESDDICEVTVLGRDSQNQLVEAEFNSFLTWLKNSVVLRHPNSGVEPRRVKSAIRKECADIEERISHVTDTGRSTVDLWNSLNGPSATRETRMEFVAWLSVCEFHCRLEGGFVRDWIVGHCSQKPSTPIGWIKWEPNSQGKQIPYLNKDFIPSDLDMHLPTHNYFDIDKFLDRLHKYQITYQVIREDWRYVILLDENRATGPFTMDLIEPHVALTHDRVDFDVSNLSLEEGCTRELGMRVDITQKPYSIELETIIDNIKNKRFQVLRPNDNIVRLRIGKMVDRGWTQVGQPMHIIPNPPPKYSVVLVPLHSTTTLYQELSTKMKKIPGCTIVSMEQIKNPLLEDAYQAMKMLIAKQCPGRNPNQMELFHGTKGEAIEGILNDGFDDRFFNATGAWGE</sequence>
<evidence type="ECO:0000256" key="5">
    <source>
        <dbReference type="SAM" id="Coils"/>
    </source>
</evidence>
<comment type="caution">
    <text evidence="9">The sequence shown here is derived from an EMBL/GenBank/DDBJ whole genome shotgun (WGS) entry which is preliminary data.</text>
</comment>
<dbReference type="GO" id="GO:0005524">
    <property type="term" value="F:ATP binding"/>
    <property type="evidence" value="ECO:0007669"/>
    <property type="project" value="UniProtKB-KW"/>
</dbReference>
<keyword evidence="4" id="KW-0067">ATP-binding</keyword>
<evidence type="ECO:0000256" key="2">
    <source>
        <dbReference type="ARBA" id="ARBA00022801"/>
    </source>
</evidence>
<evidence type="ECO:0000313" key="11">
    <source>
        <dbReference type="Proteomes" id="UP000663829"/>
    </source>
</evidence>
<dbReference type="Proteomes" id="UP000681722">
    <property type="component" value="Unassembled WGS sequence"/>
</dbReference>
<keyword evidence="11" id="KW-1185">Reference proteome</keyword>
<evidence type="ECO:0000256" key="3">
    <source>
        <dbReference type="ARBA" id="ARBA00022806"/>
    </source>
</evidence>
<dbReference type="GO" id="GO:0004386">
    <property type="term" value="F:helicase activity"/>
    <property type="evidence" value="ECO:0007669"/>
    <property type="project" value="UniProtKB-KW"/>
</dbReference>
<dbReference type="Gene3D" id="3.90.228.10">
    <property type="match status" value="1"/>
</dbReference>
<accession>A0A813ZC66</accession>
<dbReference type="EMBL" id="CAJNOQ010001458">
    <property type="protein sequence ID" value="CAF0896407.1"/>
    <property type="molecule type" value="Genomic_DNA"/>
</dbReference>
<name>A0A813ZC66_9BILA</name>
<feature type="compositionally biased region" description="Polar residues" evidence="6">
    <location>
        <begin position="1"/>
        <end position="22"/>
    </location>
</feature>
<feature type="compositionally biased region" description="Low complexity" evidence="6">
    <location>
        <begin position="31"/>
        <end position="50"/>
    </location>
</feature>
<gene>
    <name evidence="9" type="ORF">GPM918_LOCUS8400</name>
    <name evidence="10" type="ORF">SRO942_LOCUS8400</name>
</gene>
<dbReference type="PANTHER" id="PTHR18934">
    <property type="entry name" value="ATP-DEPENDENT RNA HELICASE"/>
    <property type="match status" value="1"/>
</dbReference>
<evidence type="ECO:0000259" key="7">
    <source>
        <dbReference type="PROSITE" id="PS51059"/>
    </source>
</evidence>
<evidence type="ECO:0000259" key="8">
    <source>
        <dbReference type="PROSITE" id="PS51194"/>
    </source>
</evidence>
<dbReference type="Gene3D" id="3.40.50.300">
    <property type="entry name" value="P-loop containing nucleotide triphosphate hydrolases"/>
    <property type="match status" value="2"/>
</dbReference>
<dbReference type="EMBL" id="CAJOBC010001458">
    <property type="protein sequence ID" value="CAF3679692.1"/>
    <property type="molecule type" value="Genomic_DNA"/>
</dbReference>
<dbReference type="SUPFAM" id="SSF52540">
    <property type="entry name" value="P-loop containing nucleoside triphosphate hydrolases"/>
    <property type="match status" value="1"/>
</dbReference>
<reference evidence="9" key="1">
    <citation type="submission" date="2021-02" db="EMBL/GenBank/DDBJ databases">
        <authorList>
            <person name="Nowell W R."/>
        </authorList>
    </citation>
    <scope>NUCLEOTIDE SEQUENCE</scope>
</reference>
<proteinExistence type="predicted"/>
<feature type="domain" description="PARP catalytic" evidence="7">
    <location>
        <begin position="1522"/>
        <end position="1626"/>
    </location>
</feature>
<keyword evidence="2" id="KW-0378">Hydrolase</keyword>
<feature type="region of interest" description="Disordered" evidence="6">
    <location>
        <begin position="1"/>
        <end position="76"/>
    </location>
</feature>
<evidence type="ECO:0000256" key="6">
    <source>
        <dbReference type="SAM" id="MobiDB-lite"/>
    </source>
</evidence>
<keyword evidence="5" id="KW-0175">Coiled coil</keyword>
<dbReference type="PROSITE" id="PS51059">
    <property type="entry name" value="PARP_CATALYTIC"/>
    <property type="match status" value="1"/>
</dbReference>
<feature type="compositionally biased region" description="Acidic residues" evidence="6">
    <location>
        <begin position="59"/>
        <end position="72"/>
    </location>
</feature>
<dbReference type="PANTHER" id="PTHR18934:SF91">
    <property type="entry name" value="PRE-MRNA-SPLICING FACTOR ATP-DEPENDENT RNA HELICASE PRP16"/>
    <property type="match status" value="1"/>
</dbReference>
<feature type="coiled-coil region" evidence="5">
    <location>
        <begin position="113"/>
        <end position="209"/>
    </location>
</feature>
<keyword evidence="3" id="KW-0347">Helicase</keyword>
<dbReference type="Pfam" id="PF00271">
    <property type="entry name" value="Helicase_C"/>
    <property type="match status" value="1"/>
</dbReference>
<evidence type="ECO:0000256" key="1">
    <source>
        <dbReference type="ARBA" id="ARBA00022741"/>
    </source>
</evidence>
<dbReference type="SUPFAM" id="SSF56399">
    <property type="entry name" value="ADP-ribosylation"/>
    <property type="match status" value="1"/>
</dbReference>
<dbReference type="GO" id="GO:0016787">
    <property type="term" value="F:hydrolase activity"/>
    <property type="evidence" value="ECO:0007669"/>
    <property type="project" value="UniProtKB-KW"/>
</dbReference>